<dbReference type="AlphaFoldDB" id="A0A642UYG4"/>
<keyword evidence="6" id="KW-1185">Reference proteome</keyword>
<dbReference type="VEuPathDB" id="FungiDB:DIURU_001667"/>
<dbReference type="OMA" id="CPLYYND"/>
<accession>A0A642UYG4</accession>
<feature type="region of interest" description="Disordered" evidence="1">
    <location>
        <begin position="136"/>
        <end position="162"/>
    </location>
</feature>
<evidence type="ECO:0000256" key="3">
    <source>
        <dbReference type="SAM" id="SignalP"/>
    </source>
</evidence>
<organism evidence="5 6">
    <name type="scientific">Diutina rugosa</name>
    <name type="common">Yeast</name>
    <name type="synonym">Candida rugosa</name>
    <dbReference type="NCBI Taxonomy" id="5481"/>
    <lineage>
        <taxon>Eukaryota</taxon>
        <taxon>Fungi</taxon>
        <taxon>Dikarya</taxon>
        <taxon>Ascomycota</taxon>
        <taxon>Saccharomycotina</taxon>
        <taxon>Pichiomycetes</taxon>
        <taxon>Debaryomycetaceae</taxon>
        <taxon>Diutina</taxon>
    </lineage>
</organism>
<keyword evidence="2" id="KW-1133">Transmembrane helix</keyword>
<feature type="signal peptide" evidence="3">
    <location>
        <begin position="1"/>
        <end position="15"/>
    </location>
</feature>
<feature type="compositionally biased region" description="Basic and acidic residues" evidence="1">
    <location>
        <begin position="142"/>
        <end position="151"/>
    </location>
</feature>
<evidence type="ECO:0000256" key="1">
    <source>
        <dbReference type="SAM" id="MobiDB-lite"/>
    </source>
</evidence>
<keyword evidence="2" id="KW-0812">Transmembrane</keyword>
<dbReference type="InterPro" id="IPR040241">
    <property type="entry name" value="TRP_Flc/Pkd2-like"/>
</dbReference>
<name>A0A642UYG4_DIURU</name>
<sequence>MLFALGIAVAAFVQTQPCFPRGEQQILDKFVINVAIDDDLQRMKFLINTRANPYTNPGLLRPDGSLFTDVDYQTNTYTTLFIEVDFMGKTFFNKTERFCDLLAVKNTTDVTTDPRLPGYIPHIELPVPASNASISANSKRSAFRDESERDAQLPPSSPPPPATYGLGDKFPTNLLDRNVSLPDYFHNITGDIVQCPVYPGDSIFFYYDIDIGESRHKLGSYQVKFYVIAPNFPNNGIIGCSRIYVTPIQPKAISDLILYGTIALLVITGLVNIFTIVNSSYQESSNPFLYRASTICNSRLLKQLDADSTRIIVYLQFALFLGGLDLRYPGFFQPFISQIRWCALIDARLYHSRHNTHGHGGEIVPTNRELKSDNVYITYNAGGLGSLTSFSWGLSSFDIWPNFMIILAIWVAITVVVEESFLGLKYLIDKTFHRFHPKSLSVLHDVEQGYHFTLKKNLYFLVGQFFHSVLALFGVPFLTLTTYLFYLWGQSNRPHNFLLPSMDQIYEQAFASNGSYNLLNPMLCSELPRYPNGTLLPDVDIGSCRSDSRRHSNNTSRNSSHNGTEVIIILASILFVAWIMTTCWFIFRYLITVKRWRLVINDRMQRLYMSLRSILLWAFYYHHYRPDTVYFVAIEIGLVVIKSCIIGAVQNNGKIQVIVLVVLEVIDLCALFAIRPYYAPIMWYSTRWMLPVARFLVTVLNIAFIKELDISEANRTCVAYAQLLIHMVVAICFILNLMWCLGTTIVSIIESRKLDDDEVVSFKEGDLSKEYVYQPVVESNIKLKSAAESSIGRPSARSSRPSSAYAHWRRVSKLSSELSAMAESSTTEIEDDEVDLNDESYFRGTKSWPQVVEIRKSTSPSEDTLNEHLSFAKLQRFSNMRKQSQDYRIREGDRVYEKYSVDSIIDFEVQALWDARFEANENCSKPTNPQTMLKRAGSLIHRRQKTHASNVKGFQVSRPRPLVIKTLDLVREESQS</sequence>
<evidence type="ECO:0000259" key="4">
    <source>
        <dbReference type="Pfam" id="PF06011"/>
    </source>
</evidence>
<protein>
    <recommendedName>
        <fullName evidence="4">TRP C-terminal domain-containing protein</fullName>
    </recommendedName>
</protein>
<evidence type="ECO:0000313" key="5">
    <source>
        <dbReference type="EMBL" id="KAA8905239.1"/>
    </source>
</evidence>
<feature type="transmembrane region" description="Helical" evidence="2">
    <location>
        <begin position="655"/>
        <end position="674"/>
    </location>
</feature>
<reference evidence="5 6" key="1">
    <citation type="submission" date="2019-07" db="EMBL/GenBank/DDBJ databases">
        <title>Genome assembly of two rare yeast pathogens: Diutina rugosa and Trichomonascus ciferrii.</title>
        <authorList>
            <person name="Mixao V."/>
            <person name="Saus E."/>
            <person name="Hansen A."/>
            <person name="Lass-Flor C."/>
            <person name="Gabaldon T."/>
        </authorList>
    </citation>
    <scope>NUCLEOTIDE SEQUENCE [LARGE SCALE GENOMIC DNA]</scope>
    <source>
        <strain evidence="5 6">CBS 613</strain>
    </source>
</reference>
<feature type="transmembrane region" description="Helical" evidence="2">
    <location>
        <begin position="717"/>
        <end position="739"/>
    </location>
</feature>
<feature type="transmembrane region" description="Helical" evidence="2">
    <location>
        <begin position="399"/>
        <end position="417"/>
    </location>
</feature>
<dbReference type="RefSeq" id="XP_034013625.1">
    <property type="nucleotide sequence ID" value="XM_034154235.1"/>
</dbReference>
<dbReference type="PANTHER" id="PTHR31145">
    <property type="entry name" value="INTEGRAL MEMBRANE PROTEIN (AFU_ORTHOLOGUE AFUA_7G01610)"/>
    <property type="match status" value="1"/>
</dbReference>
<dbReference type="PANTHER" id="PTHR31145:SF6">
    <property type="entry name" value="INTEGRAL MEMBRANE PROTEIN (AFU_ORTHOLOGUE AFUA_7G01610)"/>
    <property type="match status" value="1"/>
</dbReference>
<dbReference type="GeneID" id="54780320"/>
<dbReference type="Proteomes" id="UP000449547">
    <property type="component" value="Unassembled WGS sequence"/>
</dbReference>
<comment type="caution">
    <text evidence="5">The sequence shown here is derived from an EMBL/GenBank/DDBJ whole genome shotgun (WGS) entry which is preliminary data.</text>
</comment>
<keyword evidence="3" id="KW-0732">Signal</keyword>
<dbReference type="Pfam" id="PF06011">
    <property type="entry name" value="TRP"/>
    <property type="match status" value="1"/>
</dbReference>
<feature type="transmembrane region" description="Helical" evidence="2">
    <location>
        <begin position="566"/>
        <end position="587"/>
    </location>
</feature>
<feature type="transmembrane region" description="Helical" evidence="2">
    <location>
        <begin position="607"/>
        <end position="623"/>
    </location>
</feature>
<feature type="transmembrane region" description="Helical" evidence="2">
    <location>
        <begin position="256"/>
        <end position="277"/>
    </location>
</feature>
<feature type="transmembrane region" description="Helical" evidence="2">
    <location>
        <begin position="686"/>
        <end position="705"/>
    </location>
</feature>
<gene>
    <name evidence="5" type="ORF">DIURU_001667</name>
</gene>
<dbReference type="InterPro" id="IPR010308">
    <property type="entry name" value="TRP_C"/>
</dbReference>
<feature type="domain" description="TRP C-terminal" evidence="4">
    <location>
        <begin position="271"/>
        <end position="750"/>
    </location>
</feature>
<dbReference type="GO" id="GO:0055085">
    <property type="term" value="P:transmembrane transport"/>
    <property type="evidence" value="ECO:0007669"/>
    <property type="project" value="TreeGrafter"/>
</dbReference>
<dbReference type="GO" id="GO:0016020">
    <property type="term" value="C:membrane"/>
    <property type="evidence" value="ECO:0007669"/>
    <property type="project" value="TreeGrafter"/>
</dbReference>
<evidence type="ECO:0000313" key="6">
    <source>
        <dbReference type="Proteomes" id="UP000449547"/>
    </source>
</evidence>
<dbReference type="EMBL" id="SWFT01000050">
    <property type="protein sequence ID" value="KAA8905239.1"/>
    <property type="molecule type" value="Genomic_DNA"/>
</dbReference>
<keyword evidence="2" id="KW-0472">Membrane</keyword>
<feature type="chain" id="PRO_5024787804" description="TRP C-terminal domain-containing protein" evidence="3">
    <location>
        <begin position="16"/>
        <end position="976"/>
    </location>
</feature>
<dbReference type="OrthoDB" id="5312224at2759"/>
<proteinExistence type="predicted"/>
<evidence type="ECO:0000256" key="2">
    <source>
        <dbReference type="SAM" id="Phobius"/>
    </source>
</evidence>
<feature type="transmembrane region" description="Helical" evidence="2">
    <location>
        <begin position="629"/>
        <end position="648"/>
    </location>
</feature>
<feature type="transmembrane region" description="Helical" evidence="2">
    <location>
        <begin position="465"/>
        <end position="488"/>
    </location>
</feature>